<comment type="caution">
    <text evidence="2">The sequence shown here is derived from an EMBL/GenBank/DDBJ whole genome shotgun (WGS) entry which is preliminary data.</text>
</comment>
<keyword evidence="3" id="KW-1185">Reference proteome</keyword>
<dbReference type="HOGENOM" id="CLU_045699_1_0_10"/>
<dbReference type="InterPro" id="IPR007345">
    <property type="entry name" value="Polysacch_pyruvyl_Trfase"/>
</dbReference>
<dbReference type="Pfam" id="PF04230">
    <property type="entry name" value="PS_pyruv_trans"/>
    <property type="match status" value="1"/>
</dbReference>
<name>I9RCZ3_9BACT</name>
<dbReference type="RefSeq" id="WP_007850799.1">
    <property type="nucleotide sequence ID" value="NZ_JH724132.1"/>
</dbReference>
<protein>
    <recommendedName>
        <fullName evidence="1">Polysaccharide pyruvyl transferase domain-containing protein</fullName>
    </recommendedName>
</protein>
<feature type="domain" description="Polysaccharide pyruvyl transferase" evidence="1">
    <location>
        <begin position="53"/>
        <end position="293"/>
    </location>
</feature>
<dbReference type="AlphaFoldDB" id="I9RCZ3"/>
<dbReference type="Proteomes" id="UP000005974">
    <property type="component" value="Unassembled WGS sequence"/>
</dbReference>
<proteinExistence type="predicted"/>
<evidence type="ECO:0000259" key="1">
    <source>
        <dbReference type="Pfam" id="PF04230"/>
    </source>
</evidence>
<dbReference type="OrthoDB" id="9807674at2"/>
<evidence type="ECO:0000313" key="3">
    <source>
        <dbReference type="Proteomes" id="UP000005974"/>
    </source>
</evidence>
<reference evidence="2 3" key="1">
    <citation type="submission" date="2012-02" db="EMBL/GenBank/DDBJ databases">
        <title>The Genome Sequence of Bacteroides dorei CL02T12C06.</title>
        <authorList>
            <consortium name="The Broad Institute Genome Sequencing Platform"/>
            <person name="Earl A."/>
            <person name="Ward D."/>
            <person name="Feldgarden M."/>
            <person name="Gevers D."/>
            <person name="Zitomersky N.L."/>
            <person name="Coyne M.J."/>
            <person name="Comstock L.E."/>
            <person name="Young S.K."/>
            <person name="Zeng Q."/>
            <person name="Gargeya S."/>
            <person name="Fitzgerald M."/>
            <person name="Haas B."/>
            <person name="Abouelleil A."/>
            <person name="Alvarado L."/>
            <person name="Arachchi H.M."/>
            <person name="Berlin A."/>
            <person name="Chapman S.B."/>
            <person name="Gearin G."/>
            <person name="Goldberg J."/>
            <person name="Griggs A."/>
            <person name="Gujja S."/>
            <person name="Hansen M."/>
            <person name="Heiman D."/>
            <person name="Howarth C."/>
            <person name="Larimer J."/>
            <person name="Lui A."/>
            <person name="MacDonald P.J.P."/>
            <person name="McCowen C."/>
            <person name="Montmayeur A."/>
            <person name="Murphy C."/>
            <person name="Neiman D."/>
            <person name="Pearson M."/>
            <person name="Priest M."/>
            <person name="Roberts A."/>
            <person name="Saif S."/>
            <person name="Shea T."/>
            <person name="Sisk P."/>
            <person name="Stolte C."/>
            <person name="Sykes S."/>
            <person name="Wortman J."/>
            <person name="Nusbaum C."/>
            <person name="Birren B."/>
        </authorList>
    </citation>
    <scope>NUCLEOTIDE SEQUENCE [LARGE SCALE GENOMIC DNA]</scope>
    <source>
        <strain evidence="2 3">CL02T12C06</strain>
    </source>
</reference>
<evidence type="ECO:0000313" key="2">
    <source>
        <dbReference type="EMBL" id="EIY40073.1"/>
    </source>
</evidence>
<dbReference type="EMBL" id="AGXJ01000009">
    <property type="protein sequence ID" value="EIY40073.1"/>
    <property type="molecule type" value="Genomic_DNA"/>
</dbReference>
<gene>
    <name evidence="2" type="ORF">HMPREF1064_00252</name>
</gene>
<accession>I9RCZ3</accession>
<organism evidence="2 3">
    <name type="scientific">Phocaeicola dorei CL02T12C06</name>
    <dbReference type="NCBI Taxonomy" id="997876"/>
    <lineage>
        <taxon>Bacteria</taxon>
        <taxon>Pseudomonadati</taxon>
        <taxon>Bacteroidota</taxon>
        <taxon>Bacteroidia</taxon>
        <taxon>Bacteroidales</taxon>
        <taxon>Bacteroidaceae</taxon>
        <taxon>Phocaeicola</taxon>
    </lineage>
</organism>
<dbReference type="PATRIC" id="fig|997876.3.peg.255"/>
<sequence length="362" mass="42424">MNINHLLRQIAGKCRYLNRQLLICHYKRCLYQEVERNKGEKVVYLFSNPTHSNLGDQAQTVCILRWFATNFSQHKVICVPMDFATPKLLNLIETRLRSEDILFVHSGYLIYNQHPHLPFICEVVKRYKNNKIVIFPQTVLLTDKDVILRTQEAFNTHRNLILMCRDEVSLSNAQKLFTCRTLLFPDFVTSLIGNSEFAFGNKRADILFVLRNDGEKYYSDEELNNLKSKFTDLRIDTTDTTIQLGMSKWISHRDDIIKDYLECFSHYRLVITDRYHGAIFSQIVSTPTIVLSSADHKLSSGVKWFPKEQFTNYIAYANDLDEAYQLAICFLRQGEIPFNESKYFNENYWNKLYGMIMGINIV</sequence>